<dbReference type="AlphaFoldDB" id="A0A2H0U7E1"/>
<dbReference type="Pfam" id="PF13365">
    <property type="entry name" value="Trypsin_2"/>
    <property type="match status" value="1"/>
</dbReference>
<keyword evidence="3" id="KW-0812">Transmembrane</keyword>
<accession>A0A2H0U7E1</accession>
<evidence type="ECO:0000313" key="5">
    <source>
        <dbReference type="Proteomes" id="UP000231379"/>
    </source>
</evidence>
<keyword evidence="3" id="KW-0472">Membrane</keyword>
<dbReference type="Gene3D" id="2.40.10.120">
    <property type="match status" value="1"/>
</dbReference>
<dbReference type="GO" id="GO:0004252">
    <property type="term" value="F:serine-type endopeptidase activity"/>
    <property type="evidence" value="ECO:0007669"/>
    <property type="project" value="InterPro"/>
</dbReference>
<feature type="non-terminal residue" evidence="4">
    <location>
        <position position="252"/>
    </location>
</feature>
<dbReference type="InterPro" id="IPR009003">
    <property type="entry name" value="Peptidase_S1_PA"/>
</dbReference>
<name>A0A2H0U7E1_9BACT</name>
<dbReference type="PRINTS" id="PR00834">
    <property type="entry name" value="PROTEASES2C"/>
</dbReference>
<feature type="transmembrane region" description="Helical" evidence="3">
    <location>
        <begin position="7"/>
        <end position="32"/>
    </location>
</feature>
<evidence type="ECO:0008006" key="6">
    <source>
        <dbReference type="Google" id="ProtNLM"/>
    </source>
</evidence>
<dbReference type="Proteomes" id="UP000231379">
    <property type="component" value="Unassembled WGS sequence"/>
</dbReference>
<keyword evidence="3" id="KW-1133">Transmembrane helix</keyword>
<organism evidence="4 5">
    <name type="scientific">Candidatus Kaiserbacteria bacterium CG10_big_fil_rev_8_21_14_0_10_59_10</name>
    <dbReference type="NCBI Taxonomy" id="1974612"/>
    <lineage>
        <taxon>Bacteria</taxon>
        <taxon>Candidatus Kaiseribacteriota</taxon>
    </lineage>
</organism>
<dbReference type="InterPro" id="IPR051201">
    <property type="entry name" value="Chloro_Bact_Ser_Proteases"/>
</dbReference>
<comment type="caution">
    <text evidence="4">The sequence shown here is derived from an EMBL/GenBank/DDBJ whole genome shotgun (WGS) entry which is preliminary data.</text>
</comment>
<sequence length="252" mass="26450">MERRLRTLAIIWTAAISSAALTVALVVGAFYISGAGPFAPTTPPAASLAASHDSLVTETVRSVQPAVVSIVVSKELAYVERRYELGPLGISIPFLSEPRRERVEIGSGSGFFISHEGHIVTNRHIVSDESAQYTVYTNDGRYYEAEVVFRDSSVDVALLKVPSRAVQATLSFGDSRSLAVGSSVIAVGNALAEFPNTVSVGVVSGLGRTLLARDPIAGGVEELRDAIQTDAAINRGNSGGPLVDLSGRVVGV</sequence>
<dbReference type="InterPro" id="IPR001940">
    <property type="entry name" value="Peptidase_S1C"/>
</dbReference>
<evidence type="ECO:0000313" key="4">
    <source>
        <dbReference type="EMBL" id="PIR82339.1"/>
    </source>
</evidence>
<reference evidence="5" key="1">
    <citation type="submission" date="2017-09" db="EMBL/GenBank/DDBJ databases">
        <title>Depth-based differentiation of microbial function through sediment-hosted aquifers and enrichment of novel symbionts in the deep terrestrial subsurface.</title>
        <authorList>
            <person name="Probst A.J."/>
            <person name="Ladd B."/>
            <person name="Jarett J.K."/>
            <person name="Geller-Mcgrath D.E."/>
            <person name="Sieber C.M.K."/>
            <person name="Emerson J.B."/>
            <person name="Anantharaman K."/>
            <person name="Thomas B.C."/>
            <person name="Malmstrom R."/>
            <person name="Stieglmeier M."/>
            <person name="Klingl A."/>
            <person name="Woyke T."/>
            <person name="Ryan C.M."/>
            <person name="Banfield J.F."/>
        </authorList>
    </citation>
    <scope>NUCLEOTIDE SEQUENCE [LARGE SCALE GENOMIC DNA]</scope>
</reference>
<keyword evidence="1" id="KW-0645">Protease</keyword>
<dbReference type="PANTHER" id="PTHR43343">
    <property type="entry name" value="PEPTIDASE S12"/>
    <property type="match status" value="1"/>
</dbReference>
<evidence type="ECO:0000256" key="2">
    <source>
        <dbReference type="ARBA" id="ARBA00022801"/>
    </source>
</evidence>
<dbReference type="SUPFAM" id="SSF50494">
    <property type="entry name" value="Trypsin-like serine proteases"/>
    <property type="match status" value="1"/>
</dbReference>
<evidence type="ECO:0000256" key="1">
    <source>
        <dbReference type="ARBA" id="ARBA00022670"/>
    </source>
</evidence>
<dbReference type="GO" id="GO:0006508">
    <property type="term" value="P:proteolysis"/>
    <property type="evidence" value="ECO:0007669"/>
    <property type="project" value="UniProtKB-KW"/>
</dbReference>
<gene>
    <name evidence="4" type="ORF">COU20_02855</name>
</gene>
<protein>
    <recommendedName>
        <fullName evidence="6">Trypsin-like serine protease</fullName>
    </recommendedName>
</protein>
<evidence type="ECO:0000256" key="3">
    <source>
        <dbReference type="SAM" id="Phobius"/>
    </source>
</evidence>
<dbReference type="EMBL" id="PFBM01000017">
    <property type="protein sequence ID" value="PIR82339.1"/>
    <property type="molecule type" value="Genomic_DNA"/>
</dbReference>
<proteinExistence type="predicted"/>
<keyword evidence="2" id="KW-0378">Hydrolase</keyword>
<dbReference type="PANTHER" id="PTHR43343:SF3">
    <property type="entry name" value="PROTEASE DO-LIKE 8, CHLOROPLASTIC"/>
    <property type="match status" value="1"/>
</dbReference>